<evidence type="ECO:0000256" key="7">
    <source>
        <dbReference type="ARBA" id="ARBA00023136"/>
    </source>
</evidence>
<evidence type="ECO:0000256" key="4">
    <source>
        <dbReference type="ARBA" id="ARBA00022679"/>
    </source>
</evidence>
<feature type="domain" description="Glycosyltransferase RgtA/B/C/D-like" evidence="9">
    <location>
        <begin position="41"/>
        <end position="179"/>
    </location>
</feature>
<feature type="transmembrane region" description="Helical" evidence="8">
    <location>
        <begin position="39"/>
        <end position="56"/>
    </location>
</feature>
<evidence type="ECO:0000259" key="9">
    <source>
        <dbReference type="Pfam" id="PF13231"/>
    </source>
</evidence>
<dbReference type="EMBL" id="LBZA01000055">
    <property type="protein sequence ID" value="KKR61678.1"/>
    <property type="molecule type" value="Genomic_DNA"/>
</dbReference>
<keyword evidence="5 8" id="KW-0812">Transmembrane</keyword>
<sequence length="180" mass="20037">MYGDELTMVYDIYSISKTGMDATGQKFPMTFKMGAGRPAGYIYFSVPFVAIFGPTVWGVRSLSILSGLGIIVLMYFLSKKLFGEKIGVIAGLLAAISPWDIYLSRAGFEAHFALFLALLGITAFVYKKYIWWAISWGIAVLTYPTFKLTLPLLFLVLLWFSGFGKVVKNKIFVIGLIILL</sequence>
<feature type="non-terminal residue" evidence="10">
    <location>
        <position position="180"/>
    </location>
</feature>
<dbReference type="PANTHER" id="PTHR33908">
    <property type="entry name" value="MANNOSYLTRANSFERASE YKCB-RELATED"/>
    <property type="match status" value="1"/>
</dbReference>
<feature type="transmembrane region" description="Helical" evidence="8">
    <location>
        <begin position="85"/>
        <end position="102"/>
    </location>
</feature>
<dbReference type="InterPro" id="IPR050297">
    <property type="entry name" value="LipidA_mod_glycosyltrf_83"/>
</dbReference>
<dbReference type="AlphaFoldDB" id="A0A0G0S9R7"/>
<keyword evidence="6 8" id="KW-1133">Transmembrane helix</keyword>
<keyword evidence="2" id="KW-1003">Cell membrane</keyword>
<feature type="transmembrane region" description="Helical" evidence="8">
    <location>
        <begin position="138"/>
        <end position="160"/>
    </location>
</feature>
<evidence type="ECO:0000256" key="8">
    <source>
        <dbReference type="SAM" id="Phobius"/>
    </source>
</evidence>
<protein>
    <submittedName>
        <fullName evidence="10">PMT family glycosyltransferase, 4-amino-4-deoxy-L-arabinose transferase</fullName>
    </submittedName>
</protein>
<organism evidence="10 11">
    <name type="scientific">Candidatus Woesebacteria bacterium GW2011_GWA1_40_43</name>
    <dbReference type="NCBI Taxonomy" id="1618553"/>
    <lineage>
        <taxon>Bacteria</taxon>
        <taxon>Candidatus Woeseibacteriota</taxon>
    </lineage>
</organism>
<evidence type="ECO:0000256" key="5">
    <source>
        <dbReference type="ARBA" id="ARBA00022692"/>
    </source>
</evidence>
<accession>A0A0G0S9R7</accession>
<dbReference type="GO" id="GO:0005886">
    <property type="term" value="C:plasma membrane"/>
    <property type="evidence" value="ECO:0007669"/>
    <property type="project" value="UniProtKB-SubCell"/>
</dbReference>
<keyword evidence="7 8" id="KW-0472">Membrane</keyword>
<dbReference type="GO" id="GO:0009103">
    <property type="term" value="P:lipopolysaccharide biosynthetic process"/>
    <property type="evidence" value="ECO:0007669"/>
    <property type="project" value="UniProtKB-ARBA"/>
</dbReference>
<name>A0A0G0S9R7_9BACT</name>
<comment type="subcellular location">
    <subcellularLocation>
        <location evidence="1">Cell membrane</location>
        <topology evidence="1">Multi-pass membrane protein</topology>
    </subcellularLocation>
</comment>
<dbReference type="Proteomes" id="UP000034293">
    <property type="component" value="Unassembled WGS sequence"/>
</dbReference>
<evidence type="ECO:0000256" key="2">
    <source>
        <dbReference type="ARBA" id="ARBA00022475"/>
    </source>
</evidence>
<dbReference type="Pfam" id="PF13231">
    <property type="entry name" value="PMT_2"/>
    <property type="match status" value="1"/>
</dbReference>
<evidence type="ECO:0000313" key="11">
    <source>
        <dbReference type="Proteomes" id="UP000034293"/>
    </source>
</evidence>
<gene>
    <name evidence="10" type="ORF">UU02_C0055G0008</name>
</gene>
<evidence type="ECO:0000256" key="6">
    <source>
        <dbReference type="ARBA" id="ARBA00022989"/>
    </source>
</evidence>
<evidence type="ECO:0000256" key="3">
    <source>
        <dbReference type="ARBA" id="ARBA00022676"/>
    </source>
</evidence>
<dbReference type="GO" id="GO:0016763">
    <property type="term" value="F:pentosyltransferase activity"/>
    <property type="evidence" value="ECO:0007669"/>
    <property type="project" value="TreeGrafter"/>
</dbReference>
<dbReference type="PANTHER" id="PTHR33908:SF11">
    <property type="entry name" value="MEMBRANE PROTEIN"/>
    <property type="match status" value="1"/>
</dbReference>
<dbReference type="InterPro" id="IPR038731">
    <property type="entry name" value="RgtA/B/C-like"/>
</dbReference>
<evidence type="ECO:0000256" key="1">
    <source>
        <dbReference type="ARBA" id="ARBA00004651"/>
    </source>
</evidence>
<feature type="transmembrane region" description="Helical" evidence="8">
    <location>
        <begin position="108"/>
        <end position="126"/>
    </location>
</feature>
<reference evidence="10 11" key="1">
    <citation type="journal article" date="2015" name="Nature">
        <title>rRNA introns, odd ribosomes, and small enigmatic genomes across a large radiation of phyla.</title>
        <authorList>
            <person name="Brown C.T."/>
            <person name="Hug L.A."/>
            <person name="Thomas B.C."/>
            <person name="Sharon I."/>
            <person name="Castelle C.J."/>
            <person name="Singh A."/>
            <person name="Wilkins M.J."/>
            <person name="Williams K.H."/>
            <person name="Banfield J.F."/>
        </authorList>
    </citation>
    <scope>NUCLEOTIDE SEQUENCE [LARGE SCALE GENOMIC DNA]</scope>
</reference>
<evidence type="ECO:0000313" key="10">
    <source>
        <dbReference type="EMBL" id="KKR61678.1"/>
    </source>
</evidence>
<keyword evidence="4 10" id="KW-0808">Transferase</keyword>
<proteinExistence type="predicted"/>
<keyword evidence="3" id="KW-0328">Glycosyltransferase</keyword>
<comment type="caution">
    <text evidence="10">The sequence shown here is derived from an EMBL/GenBank/DDBJ whole genome shotgun (WGS) entry which is preliminary data.</text>
</comment>